<evidence type="ECO:0000256" key="2">
    <source>
        <dbReference type="ARBA" id="ARBA00006156"/>
    </source>
</evidence>
<keyword evidence="4 9" id="KW-1003">Cell membrane</keyword>
<dbReference type="GO" id="GO:0005886">
    <property type="term" value="C:plasma membrane"/>
    <property type="evidence" value="ECO:0007669"/>
    <property type="project" value="UniProtKB-SubCell"/>
</dbReference>
<dbReference type="EMBL" id="LJCO01000033">
    <property type="protein sequence ID" value="KPV44386.1"/>
    <property type="molecule type" value="Genomic_DNA"/>
</dbReference>
<dbReference type="AlphaFoldDB" id="A0A0P9CFN8"/>
<accession>A0A0P9CFN8</accession>
<keyword evidence="7 9" id="KW-0472">Membrane</keyword>
<dbReference type="PANTHER" id="PTHR34040:SF2">
    <property type="entry name" value="FLAGELLAR BIOSYNTHETIC PROTEIN FLIQ"/>
    <property type="match status" value="1"/>
</dbReference>
<dbReference type="OrthoDB" id="9806440at2"/>
<evidence type="ECO:0000313" key="10">
    <source>
        <dbReference type="EMBL" id="KPV44386.1"/>
    </source>
</evidence>
<dbReference type="PRINTS" id="PR00952">
    <property type="entry name" value="TYPE3IMQPROT"/>
</dbReference>
<dbReference type="InterPro" id="IPR002191">
    <property type="entry name" value="Bac_export_3"/>
</dbReference>
<comment type="similarity">
    <text evidence="2 9">Belongs to the FliQ/MopD/SpaQ family.</text>
</comment>
<dbReference type="NCBIfam" id="TIGR01402">
    <property type="entry name" value="fliQ"/>
    <property type="match status" value="1"/>
</dbReference>
<evidence type="ECO:0000256" key="5">
    <source>
        <dbReference type="ARBA" id="ARBA00022692"/>
    </source>
</evidence>
<keyword evidence="11" id="KW-1185">Reference proteome</keyword>
<evidence type="ECO:0000256" key="1">
    <source>
        <dbReference type="ARBA" id="ARBA00004651"/>
    </source>
</evidence>
<dbReference type="PIRSF" id="PIRSF004669">
    <property type="entry name" value="FliQ"/>
    <property type="match status" value="1"/>
</dbReference>
<name>A0A0P9CFN8_9BACL</name>
<feature type="transmembrane region" description="Helical" evidence="9">
    <location>
        <begin position="20"/>
        <end position="39"/>
    </location>
</feature>
<evidence type="ECO:0000256" key="4">
    <source>
        <dbReference type="ARBA" id="ARBA00022475"/>
    </source>
</evidence>
<dbReference type="GO" id="GO:0009425">
    <property type="term" value="C:bacterial-type flagellum basal body"/>
    <property type="evidence" value="ECO:0007669"/>
    <property type="project" value="UniProtKB-SubCell"/>
</dbReference>
<keyword evidence="10" id="KW-0282">Flagellum</keyword>
<dbReference type="GO" id="GO:0044780">
    <property type="term" value="P:bacterial-type flagellum assembly"/>
    <property type="evidence" value="ECO:0007669"/>
    <property type="project" value="InterPro"/>
</dbReference>
<comment type="function">
    <text evidence="9">Role in flagellar biosynthesis.</text>
</comment>
<evidence type="ECO:0000256" key="6">
    <source>
        <dbReference type="ARBA" id="ARBA00022989"/>
    </source>
</evidence>
<dbReference type="PATRIC" id="fig|471514.4.peg.3657"/>
<feature type="transmembrane region" description="Helical" evidence="9">
    <location>
        <begin position="51"/>
        <end position="70"/>
    </location>
</feature>
<gene>
    <name evidence="9" type="primary">fliQ</name>
    <name evidence="10" type="ORF">AN477_07080</name>
</gene>
<evidence type="ECO:0000256" key="7">
    <source>
        <dbReference type="ARBA" id="ARBA00023136"/>
    </source>
</evidence>
<keyword evidence="8 9" id="KW-0975">Bacterial flagellum</keyword>
<dbReference type="STRING" id="471514.AN477_07080"/>
<dbReference type="Proteomes" id="UP000050482">
    <property type="component" value="Unassembled WGS sequence"/>
</dbReference>
<organism evidence="10 11">
    <name type="scientific">Alicyclobacillus ferrooxydans</name>
    <dbReference type="NCBI Taxonomy" id="471514"/>
    <lineage>
        <taxon>Bacteria</taxon>
        <taxon>Bacillati</taxon>
        <taxon>Bacillota</taxon>
        <taxon>Bacilli</taxon>
        <taxon>Bacillales</taxon>
        <taxon>Alicyclobacillaceae</taxon>
        <taxon>Alicyclobacillus</taxon>
    </lineage>
</organism>
<dbReference type="Pfam" id="PF01313">
    <property type="entry name" value="Bac_export_3"/>
    <property type="match status" value="1"/>
</dbReference>
<dbReference type="RefSeq" id="WP_054968473.1">
    <property type="nucleotide sequence ID" value="NZ_LJCO01000033.1"/>
</dbReference>
<comment type="caution">
    <text evidence="10">The sequence shown here is derived from an EMBL/GenBank/DDBJ whole genome shotgun (WGS) entry which is preliminary data.</text>
</comment>
<reference evidence="10 11" key="1">
    <citation type="submission" date="2015-09" db="EMBL/GenBank/DDBJ databases">
        <title>Draft genome sequence of Alicyclobacillus ferrooxydans DSM 22381.</title>
        <authorList>
            <person name="Hemp J."/>
        </authorList>
    </citation>
    <scope>NUCLEOTIDE SEQUENCE [LARGE SCALE GENOMIC DNA]</scope>
    <source>
        <strain evidence="10 11">TC-34</strain>
    </source>
</reference>
<keyword evidence="5 9" id="KW-0812">Transmembrane</keyword>
<evidence type="ECO:0000256" key="3">
    <source>
        <dbReference type="ARBA" id="ARBA00021718"/>
    </source>
</evidence>
<comment type="subcellular location">
    <subcellularLocation>
        <location evidence="1 9">Cell membrane</location>
        <topology evidence="1">Multi-pass membrane protein</topology>
    </subcellularLocation>
    <subcellularLocation>
        <location evidence="9">Bacterial flagellum basal body</location>
    </subcellularLocation>
</comment>
<evidence type="ECO:0000256" key="8">
    <source>
        <dbReference type="ARBA" id="ARBA00023143"/>
    </source>
</evidence>
<sequence length="89" mass="9937">MTENFIVSLGQQCMLYVIKMVAPILLMSLVMGIGVSIFQASTQINEQTMTFIPKIIAIIITLLVFGPWMLTTSVDFTKSILENLMTYVS</sequence>
<protein>
    <recommendedName>
        <fullName evidence="3 9">Flagellar biosynthetic protein FliQ</fullName>
    </recommendedName>
</protein>
<keyword evidence="6 9" id="KW-1133">Transmembrane helix</keyword>
<evidence type="ECO:0000256" key="9">
    <source>
        <dbReference type="RuleBase" id="RU364090"/>
    </source>
</evidence>
<keyword evidence="10" id="KW-0969">Cilium</keyword>
<proteinExistence type="inferred from homology"/>
<keyword evidence="10" id="KW-0966">Cell projection</keyword>
<dbReference type="PANTHER" id="PTHR34040">
    <property type="entry name" value="FLAGELLAR BIOSYNTHETIC PROTEIN FLIQ"/>
    <property type="match status" value="1"/>
</dbReference>
<evidence type="ECO:0000313" key="11">
    <source>
        <dbReference type="Proteomes" id="UP000050482"/>
    </source>
</evidence>
<dbReference type="InterPro" id="IPR006305">
    <property type="entry name" value="FliQ"/>
</dbReference>
<dbReference type="GO" id="GO:0009306">
    <property type="term" value="P:protein secretion"/>
    <property type="evidence" value="ECO:0007669"/>
    <property type="project" value="InterPro"/>
</dbReference>